<keyword evidence="2" id="KW-1185">Reference proteome</keyword>
<comment type="caution">
    <text evidence="1">The sequence shown here is derived from an EMBL/GenBank/DDBJ whole genome shotgun (WGS) entry which is preliminary data.</text>
</comment>
<evidence type="ECO:0000313" key="2">
    <source>
        <dbReference type="Proteomes" id="UP000224460"/>
    </source>
</evidence>
<name>A0AC61DEC0_9FIRM</name>
<dbReference type="EMBL" id="PEDL01000004">
    <property type="protein sequence ID" value="PHV71245.1"/>
    <property type="molecule type" value="Genomic_DNA"/>
</dbReference>
<proteinExistence type="predicted"/>
<protein>
    <submittedName>
        <fullName evidence="1">Uncharacterized protein</fullName>
    </submittedName>
</protein>
<accession>A0AC61DEC0</accession>
<organism evidence="1 2">
    <name type="scientific">Sporanaerobium hydrogeniformans</name>
    <dbReference type="NCBI Taxonomy" id="3072179"/>
    <lineage>
        <taxon>Bacteria</taxon>
        <taxon>Bacillati</taxon>
        <taxon>Bacillota</taxon>
        <taxon>Clostridia</taxon>
        <taxon>Lachnospirales</taxon>
        <taxon>Lachnospiraceae</taxon>
        <taxon>Sporanaerobium</taxon>
    </lineage>
</organism>
<reference evidence="1" key="1">
    <citation type="submission" date="2017-10" db="EMBL/GenBank/DDBJ databases">
        <title>Genome sequence of cellulolytic Lachnospiraceae bacterium XHS1971 isolated from hotspring sediment.</title>
        <authorList>
            <person name="Vasudevan G."/>
            <person name="Joshi A.J."/>
            <person name="Hivarkar S."/>
            <person name="Lanjekar V.B."/>
            <person name="Dhakephalkar P.K."/>
            <person name="Dagar S."/>
        </authorList>
    </citation>
    <scope>NUCLEOTIDE SEQUENCE</scope>
    <source>
        <strain evidence="1">XHS1971</strain>
    </source>
</reference>
<sequence>MKKGISIHEVTKSFLGTNGDKVYALDKLTFEPPHGKITALIGPSGCGKSTLLNIIGGFETADTGEVCLQAMNGQKPCMVFQSPALFDWLTVSQNVEFGLKRQHVPIKERKRAVRQMLTWVGLEAFKDAYPNELSGGMKQRVALARVLVLRPPMLLMDEPFAALDARLREKMQDLLLTVWEKLQLTVLFVTHDVEEALRISEQVVVFTERPGRIRASIEVKKDKLSECRSAIYKALL</sequence>
<evidence type="ECO:0000313" key="1">
    <source>
        <dbReference type="EMBL" id="PHV71245.1"/>
    </source>
</evidence>
<gene>
    <name evidence="1" type="ORF">CS063_06015</name>
</gene>
<dbReference type="Proteomes" id="UP000224460">
    <property type="component" value="Unassembled WGS sequence"/>
</dbReference>